<proteinExistence type="predicted"/>
<accession>A0ABS7DDJ2</accession>
<name>A0ABS7DDJ2_9BACL</name>
<evidence type="ECO:0000313" key="1">
    <source>
        <dbReference type="EMBL" id="MBW7477248.1"/>
    </source>
</evidence>
<sequence length="131" mass="14696">MIGMTVDDVLDGIMDSLGEKYPGTTMAVGEAKEDYPKPLFAVKLMSVANNREMGRRYQLIHQFKIEYMTLVPTYKGLHDTANHLYTILENIAVAGNLIQGRGMRHEIINGVLHFYVHFNFHALSVVTRGAG</sequence>
<gene>
    <name evidence="1" type="ORF">K0T92_21250</name>
</gene>
<dbReference type="RefSeq" id="WP_219874502.1">
    <property type="nucleotide sequence ID" value="NZ_JAHZIJ010000022.1"/>
</dbReference>
<dbReference type="EMBL" id="JAHZIJ010000022">
    <property type="protein sequence ID" value="MBW7477248.1"/>
    <property type="molecule type" value="Genomic_DNA"/>
</dbReference>
<dbReference type="Pfam" id="PF20765">
    <property type="entry name" value="Phage_tail_terminator_8"/>
    <property type="match status" value="1"/>
</dbReference>
<evidence type="ECO:0000313" key="2">
    <source>
        <dbReference type="Proteomes" id="UP000812277"/>
    </source>
</evidence>
<reference evidence="1 2" key="1">
    <citation type="submission" date="2021-07" db="EMBL/GenBank/DDBJ databases">
        <title>Paenibacillus radiodurans sp. nov., isolated from the southeastern edge of Tengger Desert.</title>
        <authorList>
            <person name="Zhang G."/>
        </authorList>
    </citation>
    <scope>NUCLEOTIDE SEQUENCE [LARGE SCALE GENOMIC DNA]</scope>
    <source>
        <strain evidence="1 2">DT7-4</strain>
    </source>
</reference>
<dbReference type="InterPro" id="IPR049254">
    <property type="entry name" value="Phage_tail_terminator"/>
</dbReference>
<dbReference type="Proteomes" id="UP000812277">
    <property type="component" value="Unassembled WGS sequence"/>
</dbReference>
<keyword evidence="2" id="KW-1185">Reference proteome</keyword>
<comment type="caution">
    <text evidence="1">The sequence shown here is derived from an EMBL/GenBank/DDBJ whole genome shotgun (WGS) entry which is preliminary data.</text>
</comment>
<protein>
    <submittedName>
        <fullName evidence="1">Uncharacterized protein</fullName>
    </submittedName>
</protein>
<organism evidence="1 2">
    <name type="scientific">Paenibacillus oenotherae</name>
    <dbReference type="NCBI Taxonomy" id="1435645"/>
    <lineage>
        <taxon>Bacteria</taxon>
        <taxon>Bacillati</taxon>
        <taxon>Bacillota</taxon>
        <taxon>Bacilli</taxon>
        <taxon>Bacillales</taxon>
        <taxon>Paenibacillaceae</taxon>
        <taxon>Paenibacillus</taxon>
    </lineage>
</organism>